<reference evidence="15" key="1">
    <citation type="submission" date="2014-11" db="EMBL/GenBank/DDBJ databases">
        <title>Draft genome sequence of Hydrogenophaga intermedia S1.</title>
        <authorList>
            <person name="Gan H.M."/>
            <person name="Chew T.H."/>
            <person name="Stolz A."/>
        </authorList>
    </citation>
    <scope>NUCLEOTIDE SEQUENCE [LARGE SCALE GENOMIC DNA]</scope>
    <source>
        <strain evidence="15">S1</strain>
    </source>
</reference>
<evidence type="ECO:0000256" key="2">
    <source>
        <dbReference type="ARBA" id="ARBA00004651"/>
    </source>
</evidence>
<keyword evidence="14" id="KW-0966">Cell projection</keyword>
<evidence type="ECO:0000256" key="4">
    <source>
        <dbReference type="ARBA" id="ARBA00022475"/>
    </source>
</evidence>
<evidence type="ECO:0000256" key="10">
    <source>
        <dbReference type="SAM" id="MobiDB-lite"/>
    </source>
</evidence>
<evidence type="ECO:0000256" key="6">
    <source>
        <dbReference type="ARBA" id="ARBA00022989"/>
    </source>
</evidence>
<dbReference type="GO" id="GO:0005886">
    <property type="term" value="C:plasma membrane"/>
    <property type="evidence" value="ECO:0007669"/>
    <property type="project" value="UniProtKB-SubCell"/>
</dbReference>
<feature type="domain" description="Flagellar M-ring N-terminal" evidence="12">
    <location>
        <begin position="53"/>
        <end position="227"/>
    </location>
</feature>
<dbReference type="InterPro" id="IPR000067">
    <property type="entry name" value="FlgMring_FliF"/>
</dbReference>
<accession>A0A1L1PLE8</accession>
<dbReference type="PRINTS" id="PR01009">
    <property type="entry name" value="FLGMRINGFLIF"/>
</dbReference>
<keyword evidence="7 11" id="KW-0472">Membrane</keyword>
<evidence type="ECO:0000313" key="14">
    <source>
        <dbReference type="EMBL" id="CDN90180.1"/>
    </source>
</evidence>
<evidence type="ECO:0000256" key="3">
    <source>
        <dbReference type="ARBA" id="ARBA00007971"/>
    </source>
</evidence>
<feature type="region of interest" description="Disordered" evidence="10">
    <location>
        <begin position="283"/>
        <end position="339"/>
    </location>
</feature>
<evidence type="ECO:0000259" key="13">
    <source>
        <dbReference type="Pfam" id="PF08345"/>
    </source>
</evidence>
<feature type="region of interest" description="Disordered" evidence="10">
    <location>
        <begin position="344"/>
        <end position="363"/>
    </location>
</feature>
<dbReference type="Pfam" id="PF08345">
    <property type="entry name" value="YscJ_FliF_C"/>
    <property type="match status" value="1"/>
</dbReference>
<name>A0A1L1PLE8_HYDIT</name>
<keyword evidence="15" id="KW-1185">Reference proteome</keyword>
<evidence type="ECO:0000256" key="11">
    <source>
        <dbReference type="SAM" id="Phobius"/>
    </source>
</evidence>
<proteinExistence type="inferred from homology"/>
<feature type="compositionally biased region" description="Polar residues" evidence="10">
    <location>
        <begin position="292"/>
        <end position="308"/>
    </location>
</feature>
<dbReference type="InterPro" id="IPR045851">
    <property type="entry name" value="AMP-bd_C_sf"/>
</dbReference>
<dbReference type="GO" id="GO:0071973">
    <property type="term" value="P:bacterial-type flagellum-dependent cell motility"/>
    <property type="evidence" value="ECO:0007669"/>
    <property type="project" value="InterPro"/>
</dbReference>
<keyword evidence="5 11" id="KW-0812">Transmembrane</keyword>
<evidence type="ECO:0000256" key="7">
    <source>
        <dbReference type="ARBA" id="ARBA00023136"/>
    </source>
</evidence>
<dbReference type="PIRSF" id="PIRSF004862">
    <property type="entry name" value="FliF"/>
    <property type="match status" value="1"/>
</dbReference>
<keyword evidence="14" id="KW-0282">Flagellum</keyword>
<evidence type="ECO:0000313" key="15">
    <source>
        <dbReference type="Proteomes" id="UP000028878"/>
    </source>
</evidence>
<dbReference type="Gene3D" id="3.30.300.30">
    <property type="match status" value="1"/>
</dbReference>
<dbReference type="PANTHER" id="PTHR30046:SF0">
    <property type="entry name" value="FLAGELLAR M-RING PROTEIN"/>
    <property type="match status" value="1"/>
</dbReference>
<feature type="transmembrane region" description="Helical" evidence="11">
    <location>
        <begin position="34"/>
        <end position="52"/>
    </location>
</feature>
<evidence type="ECO:0000256" key="1">
    <source>
        <dbReference type="ARBA" id="ARBA00004117"/>
    </source>
</evidence>
<dbReference type="InterPro" id="IPR006182">
    <property type="entry name" value="FliF_N_dom"/>
</dbReference>
<dbReference type="EMBL" id="CCAE010000068">
    <property type="protein sequence ID" value="CDN90180.1"/>
    <property type="molecule type" value="Genomic_DNA"/>
</dbReference>
<dbReference type="RefSeq" id="WP_009519676.1">
    <property type="nucleotide sequence ID" value="NZ_CCAE010000068.1"/>
</dbReference>
<dbReference type="Pfam" id="PF01514">
    <property type="entry name" value="YscJ_FliF"/>
    <property type="match status" value="1"/>
</dbReference>
<dbReference type="GO" id="GO:0009431">
    <property type="term" value="C:bacterial-type flagellum basal body, MS ring"/>
    <property type="evidence" value="ECO:0007669"/>
    <property type="project" value="InterPro"/>
</dbReference>
<comment type="subcellular location">
    <subcellularLocation>
        <location evidence="1 9">Bacterial flagellum basal body</location>
    </subcellularLocation>
    <subcellularLocation>
        <location evidence="2">Cell membrane</location>
        <topology evidence="2">Multi-pass membrane protein</topology>
    </subcellularLocation>
</comment>
<comment type="similarity">
    <text evidence="3 9">Belongs to the FliF family.</text>
</comment>
<dbReference type="Proteomes" id="UP000028878">
    <property type="component" value="Unassembled WGS sequence"/>
</dbReference>
<sequence>MSTTAVAEVNAQPVRANALAEGFARMDNAQKIKLGLGALALLAIALAFFFMGRQPDWRVLYANLGDKDGGAIVAQLSQMNVPYKHAEGGGAIMVPADKVHDTRLRLASQGLPKGSVTGFELMESNRFGMTQFQERLSFQRGLEGELTRSIQSLASVQAARVHLALPNQNGFFREQQKPSASVLLTLHPGRTLDRAQVAGIVHLVASSVPEMNPKAVSVVDDQGSLLSNPPDGQNAPGADVQKLQYAQQLEQLYTRRILDMLEPLVGAGNVKAQVSADIDFSQAEMTSEQHRPNQGNEPSAVRSQQTIEDGSPASAQPAGVPGAVSNQPPATGSAPINGAAAPVGVAQQGSTDKPGNTRRESVINYEVDRTVRTVRESSGTIKRLSAAVVVNHKTSLDKNGKPVTSPIPPQQIEQMTALVRETIGFNQTRGDSVNLVNAPFNEVVVTEPEALPFWQQADNVELARSLAFPLGMLGLGLIVLMGMVRPALKLMKSPAPKPITEVQPLNAVLNEMPERPGLPMPTADEETPEKRRIADAKRLALENPAAVANIVKGWVNGEPAT</sequence>
<dbReference type="PANTHER" id="PTHR30046">
    <property type="entry name" value="FLAGELLAR M-RING PROTEIN"/>
    <property type="match status" value="1"/>
</dbReference>
<gene>
    <name evidence="14" type="ORF">BN948_04622</name>
</gene>
<dbReference type="InterPro" id="IPR013556">
    <property type="entry name" value="Flag_M-ring_C"/>
</dbReference>
<keyword evidence="14" id="KW-0969">Cilium</keyword>
<evidence type="ECO:0000256" key="8">
    <source>
        <dbReference type="ARBA" id="ARBA00023143"/>
    </source>
</evidence>
<dbReference type="InterPro" id="IPR043427">
    <property type="entry name" value="YscJ/FliF"/>
</dbReference>
<evidence type="ECO:0000256" key="5">
    <source>
        <dbReference type="ARBA" id="ARBA00022692"/>
    </source>
</evidence>
<evidence type="ECO:0000259" key="12">
    <source>
        <dbReference type="Pfam" id="PF01514"/>
    </source>
</evidence>
<feature type="domain" description="Flagellar M-ring C-terminal" evidence="13">
    <location>
        <begin position="261"/>
        <end position="440"/>
    </location>
</feature>
<protein>
    <recommendedName>
        <fullName evidence="9">Flagellar M-ring protein</fullName>
    </recommendedName>
</protein>
<keyword evidence="6 11" id="KW-1133">Transmembrane helix</keyword>
<keyword evidence="8 9" id="KW-0975">Bacterial flagellum</keyword>
<evidence type="ECO:0000256" key="9">
    <source>
        <dbReference type="PIRNR" id="PIRNR004862"/>
    </source>
</evidence>
<comment type="function">
    <text evidence="9">The M ring may be actively involved in energy transduction.</text>
</comment>
<dbReference type="NCBIfam" id="TIGR00206">
    <property type="entry name" value="fliF"/>
    <property type="match status" value="1"/>
</dbReference>
<keyword evidence="4" id="KW-1003">Cell membrane</keyword>
<feature type="transmembrane region" description="Helical" evidence="11">
    <location>
        <begin position="466"/>
        <end position="484"/>
    </location>
</feature>
<organism evidence="14 15">
    <name type="scientific">Hydrogenophaga intermedia</name>
    <dbReference type="NCBI Taxonomy" id="65786"/>
    <lineage>
        <taxon>Bacteria</taxon>
        <taxon>Pseudomonadati</taxon>
        <taxon>Pseudomonadota</taxon>
        <taxon>Betaproteobacteria</taxon>
        <taxon>Burkholderiales</taxon>
        <taxon>Comamonadaceae</taxon>
        <taxon>Hydrogenophaga</taxon>
    </lineage>
</organism>
<dbReference type="AlphaFoldDB" id="A0A1L1PLE8"/>
<dbReference type="GO" id="GO:0003774">
    <property type="term" value="F:cytoskeletal motor activity"/>
    <property type="evidence" value="ECO:0007669"/>
    <property type="project" value="InterPro"/>
</dbReference>